<name>A0A179VIW4_9MYCO</name>
<dbReference type="RefSeq" id="WP_064628080.1">
    <property type="nucleotide sequence ID" value="NZ_LQYE01000001.1"/>
</dbReference>
<organism evidence="2 3">
    <name type="scientific">Mycobacteroides immunogenum</name>
    <dbReference type="NCBI Taxonomy" id="83262"/>
    <lineage>
        <taxon>Bacteria</taxon>
        <taxon>Bacillati</taxon>
        <taxon>Actinomycetota</taxon>
        <taxon>Actinomycetes</taxon>
        <taxon>Mycobacteriales</taxon>
        <taxon>Mycobacteriaceae</taxon>
        <taxon>Mycobacteroides</taxon>
    </lineage>
</organism>
<proteinExistence type="predicted"/>
<gene>
    <name evidence="2" type="ORF">AWB85_06650</name>
</gene>
<reference evidence="2 3" key="1">
    <citation type="submission" date="2016-01" db="EMBL/GenBank/DDBJ databases">
        <title>Mycobacterium immunogenum strain CD11_6 genome sequencing and assembly.</title>
        <authorList>
            <person name="Kaur G."/>
            <person name="Nair G.R."/>
            <person name="Mayilraj S."/>
        </authorList>
    </citation>
    <scope>NUCLEOTIDE SEQUENCE [LARGE SCALE GENOMIC DNA]</scope>
    <source>
        <strain evidence="2 3">CD11-6</strain>
    </source>
</reference>
<accession>A0A179VIW4</accession>
<evidence type="ECO:0008006" key="4">
    <source>
        <dbReference type="Google" id="ProtNLM"/>
    </source>
</evidence>
<sequence length="147" mass="15780">MTTPTKRPRRNHRSAKKAGTRFERSVADYLAATLDDRIDRRVKAGSKDCGDIGGVRRSPCGSRIVIECKDTSKIALAQWVREAATEAANDGALMGAVVHKRVGVGDPAQQWVTMTLADLVTILSGQRPSTHVARTEDKAPAAAEVSA</sequence>
<evidence type="ECO:0000256" key="1">
    <source>
        <dbReference type="SAM" id="MobiDB-lite"/>
    </source>
</evidence>
<dbReference type="AlphaFoldDB" id="A0A179VIW4"/>
<feature type="region of interest" description="Disordered" evidence="1">
    <location>
        <begin position="1"/>
        <end position="20"/>
    </location>
</feature>
<feature type="compositionally biased region" description="Basic residues" evidence="1">
    <location>
        <begin position="1"/>
        <end position="19"/>
    </location>
</feature>
<comment type="caution">
    <text evidence="2">The sequence shown here is derived from an EMBL/GenBank/DDBJ whole genome shotgun (WGS) entry which is preliminary data.</text>
</comment>
<feature type="region of interest" description="Disordered" evidence="1">
    <location>
        <begin position="127"/>
        <end position="147"/>
    </location>
</feature>
<evidence type="ECO:0000313" key="3">
    <source>
        <dbReference type="Proteomes" id="UP000186919"/>
    </source>
</evidence>
<dbReference type="EMBL" id="LQYE01000001">
    <property type="protein sequence ID" value="OAT70945.1"/>
    <property type="molecule type" value="Genomic_DNA"/>
</dbReference>
<evidence type="ECO:0000313" key="2">
    <source>
        <dbReference type="EMBL" id="OAT70945.1"/>
    </source>
</evidence>
<protein>
    <recommendedName>
        <fullName evidence="4">Holliday junction resolvase</fullName>
    </recommendedName>
</protein>
<dbReference type="Proteomes" id="UP000186919">
    <property type="component" value="Unassembled WGS sequence"/>
</dbReference>